<gene>
    <name evidence="2" type="ORF">OKIOD_LOCUS1777</name>
</gene>
<proteinExistence type="predicted"/>
<sequence length="156" mass="17330">MSYYDREAWLRNLQLKEGAVVPGKFPVGLCFFNKCRRIRPYLPAFMAKTGKIACLACGNGPGSYASQTGIVPFHDDEWEVNHGPTTIKPPTIEDLHDNEISNVTSYPPLGVVNDDDVFSHTSLGSEVNDKVAENSHRSRLNTEDDDNIMEQDSAQS</sequence>
<evidence type="ECO:0000313" key="3">
    <source>
        <dbReference type="Proteomes" id="UP001158576"/>
    </source>
</evidence>
<accession>A0ABN7RT53</accession>
<feature type="region of interest" description="Disordered" evidence="1">
    <location>
        <begin position="129"/>
        <end position="156"/>
    </location>
</feature>
<protein>
    <submittedName>
        <fullName evidence="2">Oidioi.mRNA.OKI2018_I69.PAR.g10219.t1.cds</fullName>
    </submittedName>
</protein>
<evidence type="ECO:0000313" key="2">
    <source>
        <dbReference type="EMBL" id="CAG5082846.1"/>
    </source>
</evidence>
<reference evidence="2 3" key="1">
    <citation type="submission" date="2021-04" db="EMBL/GenBank/DDBJ databases">
        <authorList>
            <person name="Bliznina A."/>
        </authorList>
    </citation>
    <scope>NUCLEOTIDE SEQUENCE [LARGE SCALE GENOMIC DNA]</scope>
</reference>
<evidence type="ECO:0000256" key="1">
    <source>
        <dbReference type="SAM" id="MobiDB-lite"/>
    </source>
</evidence>
<feature type="compositionally biased region" description="Basic and acidic residues" evidence="1">
    <location>
        <begin position="129"/>
        <end position="142"/>
    </location>
</feature>
<dbReference type="Proteomes" id="UP001158576">
    <property type="component" value="Chromosome PAR"/>
</dbReference>
<organism evidence="2 3">
    <name type="scientific">Oikopleura dioica</name>
    <name type="common">Tunicate</name>
    <dbReference type="NCBI Taxonomy" id="34765"/>
    <lineage>
        <taxon>Eukaryota</taxon>
        <taxon>Metazoa</taxon>
        <taxon>Chordata</taxon>
        <taxon>Tunicata</taxon>
        <taxon>Appendicularia</taxon>
        <taxon>Copelata</taxon>
        <taxon>Oikopleuridae</taxon>
        <taxon>Oikopleura</taxon>
    </lineage>
</organism>
<dbReference type="EMBL" id="OU015568">
    <property type="protein sequence ID" value="CAG5082846.1"/>
    <property type="molecule type" value="Genomic_DNA"/>
</dbReference>
<name>A0ABN7RT53_OIKDI</name>
<keyword evidence="3" id="KW-1185">Reference proteome</keyword>